<feature type="compositionally biased region" description="Basic and acidic residues" evidence="1">
    <location>
        <begin position="232"/>
        <end position="250"/>
    </location>
</feature>
<evidence type="ECO:0000256" key="1">
    <source>
        <dbReference type="SAM" id="MobiDB-lite"/>
    </source>
</evidence>
<feature type="compositionally biased region" description="Basic and acidic residues" evidence="1">
    <location>
        <begin position="423"/>
        <end position="464"/>
    </location>
</feature>
<evidence type="ECO:0000313" key="2">
    <source>
        <dbReference type="EMBL" id="OSD06906.1"/>
    </source>
</evidence>
<organism evidence="2 3">
    <name type="scientific">Trametes coccinea (strain BRFM310)</name>
    <name type="common">Pycnoporus coccineus</name>
    <dbReference type="NCBI Taxonomy" id="1353009"/>
    <lineage>
        <taxon>Eukaryota</taxon>
        <taxon>Fungi</taxon>
        <taxon>Dikarya</taxon>
        <taxon>Basidiomycota</taxon>
        <taxon>Agaricomycotina</taxon>
        <taxon>Agaricomycetes</taxon>
        <taxon>Polyporales</taxon>
        <taxon>Polyporaceae</taxon>
        <taxon>Trametes</taxon>
    </lineage>
</organism>
<feature type="region of interest" description="Disordered" evidence="1">
    <location>
        <begin position="367"/>
        <end position="407"/>
    </location>
</feature>
<feature type="region of interest" description="Disordered" evidence="1">
    <location>
        <begin position="142"/>
        <end position="326"/>
    </location>
</feature>
<evidence type="ECO:0000313" key="3">
    <source>
        <dbReference type="Proteomes" id="UP000193067"/>
    </source>
</evidence>
<dbReference type="AlphaFoldDB" id="A0A1Y2J0J8"/>
<dbReference type="OrthoDB" id="3265210at2759"/>
<accession>A0A1Y2J0J8</accession>
<feature type="compositionally biased region" description="Basic and acidic residues" evidence="1">
    <location>
        <begin position="316"/>
        <end position="326"/>
    </location>
</feature>
<feature type="compositionally biased region" description="Polar residues" evidence="1">
    <location>
        <begin position="302"/>
        <end position="313"/>
    </location>
</feature>
<feature type="compositionally biased region" description="Basic and acidic residues" evidence="1">
    <location>
        <begin position="472"/>
        <end position="490"/>
    </location>
</feature>
<dbReference type="EMBL" id="KZ084089">
    <property type="protein sequence ID" value="OSD06906.1"/>
    <property type="molecule type" value="Genomic_DNA"/>
</dbReference>
<proteinExistence type="predicted"/>
<protein>
    <submittedName>
        <fullName evidence="2">Uncharacterized protein</fullName>
    </submittedName>
</protein>
<name>A0A1Y2J0J8_TRAC3</name>
<feature type="region of interest" description="Disordered" evidence="1">
    <location>
        <begin position="423"/>
        <end position="490"/>
    </location>
</feature>
<feature type="compositionally biased region" description="Acidic residues" evidence="1">
    <location>
        <begin position="192"/>
        <end position="215"/>
    </location>
</feature>
<dbReference type="Proteomes" id="UP000193067">
    <property type="component" value="Unassembled WGS sequence"/>
</dbReference>
<reference evidence="2 3" key="1">
    <citation type="journal article" date="2015" name="Biotechnol. Biofuels">
        <title>Enhanced degradation of softwood versus hardwood by the white-rot fungus Pycnoporus coccineus.</title>
        <authorList>
            <person name="Couturier M."/>
            <person name="Navarro D."/>
            <person name="Chevret D."/>
            <person name="Henrissat B."/>
            <person name="Piumi F."/>
            <person name="Ruiz-Duenas F.J."/>
            <person name="Martinez A.T."/>
            <person name="Grigoriev I.V."/>
            <person name="Riley R."/>
            <person name="Lipzen A."/>
            <person name="Berrin J.G."/>
            <person name="Master E.R."/>
            <person name="Rosso M.N."/>
        </authorList>
    </citation>
    <scope>NUCLEOTIDE SEQUENCE [LARGE SCALE GENOMIC DNA]</scope>
    <source>
        <strain evidence="2 3">BRFM310</strain>
    </source>
</reference>
<dbReference type="STRING" id="1353009.A0A1Y2J0J8"/>
<sequence length="628" mass="72800">MSFAAGPWRGAVPRAIHGTKPGILDNTQPERLLRIPGSNLIFAAFDPLAASGSNTTRTRKRYDPDPARPKRIVVEVPPGGRGQIRWRFVPRARRAPGVEDEGVWPRRVIVCGEPYIFSEDQWDIYKLDPAYDCYIPQWPGDPIITRKDPQPLDSASLGDNERKRRSPSPLTDSDDHSPRIHKKFRRVVNLVTDEEGTDIESATESEDEDEVEEIVAAEFGRDGSKRANGSKHTSDHRRNTRRKEQREKLKANMSSSSFETHRSKTPEIVDLTMEDDSPPLETDANGAPPPCTTKRKVFATEDSPSVDRTFQPNKKSRTEPDLLDAVRRKRAQRERYRAAQFKERFRFADDWERKIWEDAYAEARHHMSNGFQNDDNVNREDAEAAADASAGVDQPGDEEEIRRQAAIEESRRKLAELEKDRPLWEEQARKRAAQERAEEEAQRRRKEEERRRAAAADAEKERQRQRVAAAAAEKERRERAEKERIAAQREERRRREHASWAWGPWTDVRAIERYKKLSEEFDAAKFTPENPVMFETIPWPVLHRPMSLRLEDIDWSSVEEFFAAARRRMRPQDYKVFVDQSHKRFHPDRWRARGVLKSVEDEELRGCLEVASNTVAQALTPIWREVRG</sequence>
<keyword evidence="3" id="KW-1185">Reference proteome</keyword>
<gene>
    <name evidence="2" type="ORF">PYCCODRAFT_1382871</name>
</gene>